<dbReference type="InterPro" id="IPR029058">
    <property type="entry name" value="AB_hydrolase_fold"/>
</dbReference>
<gene>
    <name evidence="5" type="ORF">BKA55DRAFT_531030</name>
</gene>
<dbReference type="EC" id="3.1.1.-" evidence="3"/>
<evidence type="ECO:0000256" key="3">
    <source>
        <dbReference type="RuleBase" id="RU361235"/>
    </source>
</evidence>
<dbReference type="InterPro" id="IPR002018">
    <property type="entry name" value="CarbesteraseB"/>
</dbReference>
<dbReference type="PROSITE" id="PS00122">
    <property type="entry name" value="CARBOXYLESTERASE_B_1"/>
    <property type="match status" value="1"/>
</dbReference>
<feature type="domain" description="Carboxylesterase type B" evidence="4">
    <location>
        <begin position="30"/>
        <end position="464"/>
    </location>
</feature>
<evidence type="ECO:0000259" key="4">
    <source>
        <dbReference type="Pfam" id="PF00135"/>
    </source>
</evidence>
<dbReference type="EMBL" id="JAGMUX010000042">
    <property type="protein sequence ID" value="KAH7204851.1"/>
    <property type="molecule type" value="Genomic_DNA"/>
</dbReference>
<dbReference type="OrthoDB" id="408631at2759"/>
<proteinExistence type="inferred from homology"/>
<dbReference type="AlphaFoldDB" id="A0A9P9FWJ9"/>
<keyword evidence="3" id="KW-0732">Signal</keyword>
<evidence type="ECO:0000313" key="5">
    <source>
        <dbReference type="EMBL" id="KAH7204851.1"/>
    </source>
</evidence>
<evidence type="ECO:0000313" key="6">
    <source>
        <dbReference type="Proteomes" id="UP000720189"/>
    </source>
</evidence>
<keyword evidence="6" id="KW-1185">Reference proteome</keyword>
<dbReference type="GO" id="GO:0016787">
    <property type="term" value="F:hydrolase activity"/>
    <property type="evidence" value="ECO:0007669"/>
    <property type="project" value="UniProtKB-KW"/>
</dbReference>
<comment type="caution">
    <text evidence="5">The sequence shown here is derived from an EMBL/GenBank/DDBJ whole genome shotgun (WGS) entry which is preliminary data.</text>
</comment>
<dbReference type="InterPro" id="IPR050309">
    <property type="entry name" value="Type-B_Carboxylest/Lipase"/>
</dbReference>
<dbReference type="RefSeq" id="XP_046040831.1">
    <property type="nucleotide sequence ID" value="XM_046189192.1"/>
</dbReference>
<evidence type="ECO:0000256" key="2">
    <source>
        <dbReference type="ARBA" id="ARBA00022801"/>
    </source>
</evidence>
<organism evidence="5 6">
    <name type="scientific">Fusarium redolens</name>
    <dbReference type="NCBI Taxonomy" id="48865"/>
    <lineage>
        <taxon>Eukaryota</taxon>
        <taxon>Fungi</taxon>
        <taxon>Dikarya</taxon>
        <taxon>Ascomycota</taxon>
        <taxon>Pezizomycotina</taxon>
        <taxon>Sordariomycetes</taxon>
        <taxon>Hypocreomycetidae</taxon>
        <taxon>Hypocreales</taxon>
        <taxon>Nectriaceae</taxon>
        <taxon>Fusarium</taxon>
        <taxon>Fusarium redolens species complex</taxon>
    </lineage>
</organism>
<name>A0A9P9FWJ9_FUSRE</name>
<keyword evidence="2 3" id="KW-0378">Hydrolase</keyword>
<reference evidence="5" key="1">
    <citation type="journal article" date="2021" name="Nat. Commun.">
        <title>Genetic determinants of endophytism in the Arabidopsis root mycobiome.</title>
        <authorList>
            <person name="Mesny F."/>
            <person name="Miyauchi S."/>
            <person name="Thiergart T."/>
            <person name="Pickel B."/>
            <person name="Atanasova L."/>
            <person name="Karlsson M."/>
            <person name="Huettel B."/>
            <person name="Barry K.W."/>
            <person name="Haridas S."/>
            <person name="Chen C."/>
            <person name="Bauer D."/>
            <person name="Andreopoulos W."/>
            <person name="Pangilinan J."/>
            <person name="LaButti K."/>
            <person name="Riley R."/>
            <person name="Lipzen A."/>
            <person name="Clum A."/>
            <person name="Drula E."/>
            <person name="Henrissat B."/>
            <person name="Kohler A."/>
            <person name="Grigoriev I.V."/>
            <person name="Martin F.M."/>
            <person name="Hacquard S."/>
        </authorList>
    </citation>
    <scope>NUCLEOTIDE SEQUENCE</scope>
    <source>
        <strain evidence="5">MPI-CAGE-AT-0023</strain>
    </source>
</reference>
<dbReference type="InterPro" id="IPR019826">
    <property type="entry name" value="Carboxylesterase_B_AS"/>
</dbReference>
<feature type="signal peptide" evidence="3">
    <location>
        <begin position="1"/>
        <end position="21"/>
    </location>
</feature>
<evidence type="ECO:0000256" key="1">
    <source>
        <dbReference type="ARBA" id="ARBA00005964"/>
    </source>
</evidence>
<dbReference type="SUPFAM" id="SSF53474">
    <property type="entry name" value="alpha/beta-Hydrolases"/>
    <property type="match status" value="1"/>
</dbReference>
<dbReference type="Gene3D" id="3.40.50.1820">
    <property type="entry name" value="alpha/beta hydrolase"/>
    <property type="match status" value="1"/>
</dbReference>
<dbReference type="Pfam" id="PF00135">
    <property type="entry name" value="COesterase"/>
    <property type="match status" value="1"/>
</dbReference>
<sequence>MSLKSITSVLGAILCARLVSSAAVTSSKAPVVNTLNGSYVGLHNSVYNQDIFLGVPYAQPPVGDLRFATPRSLKTTWSGLRNATEYGYSCVGYGEDSEISAKNRTSENCLFLNIARPAGIGSTPLPVAVFIHGGGWSYGSGAQGYYNVSSLVERSIQIQQLIIAITINYRLAGWGWLYSDEIVKEGSTNAGLRDQRLALHWVRENIAAFGGDPSKITIFGESAGSYSVSSHLFAYNGRDDGLFHAAIGQSASVAGIGPWEPSIANITKTICPEATDKLACLRKADFETLNNTINATLSLPFAAIIYGPVVDGDIVARPRLEQLRDGSFVKVPLLLGTNNDEAGYYTPLGINTEHELHEVLVTETVGLNFTQATEIMSRYKYSDPDLASPEVLNAELNTTVGIMYKRANTILTDVVFKAPTHYGAQLWQKHSSNIYVYNANTTLSVGPNYFGSAHGFDLAYMFYNVNGTGWEGGETLFLGGNPFAGRPQSYLDLAAVMSGLWVGCMNTGIPSYSKRESLPFHITYFTSSLARITLILD</sequence>
<dbReference type="Proteomes" id="UP000720189">
    <property type="component" value="Unassembled WGS sequence"/>
</dbReference>
<dbReference type="GeneID" id="70219146"/>
<feature type="chain" id="PRO_5040532138" description="Carboxylic ester hydrolase" evidence="3">
    <location>
        <begin position="22"/>
        <end position="537"/>
    </location>
</feature>
<dbReference type="PANTHER" id="PTHR11559">
    <property type="entry name" value="CARBOXYLESTERASE"/>
    <property type="match status" value="1"/>
</dbReference>
<protein>
    <recommendedName>
        <fullName evidence="3">Carboxylic ester hydrolase</fullName>
        <ecNumber evidence="3">3.1.1.-</ecNumber>
    </recommendedName>
</protein>
<accession>A0A9P9FWJ9</accession>
<comment type="similarity">
    <text evidence="1 3">Belongs to the type-B carboxylesterase/lipase family.</text>
</comment>